<evidence type="ECO:0000256" key="1">
    <source>
        <dbReference type="SAM" id="Phobius"/>
    </source>
</evidence>
<protein>
    <submittedName>
        <fullName evidence="2">Uncharacterized protein</fullName>
    </submittedName>
</protein>
<keyword evidence="3" id="KW-1185">Reference proteome</keyword>
<reference evidence="2" key="1">
    <citation type="submission" date="2021-04" db="EMBL/GenBank/DDBJ databases">
        <title>Oceanospirillales bacteria with DddD are important DMSP degraders in coastal seawater.</title>
        <authorList>
            <person name="Liu J."/>
        </authorList>
    </citation>
    <scope>NUCLEOTIDE SEQUENCE</scope>
    <source>
        <strain evidence="2">D13-4</strain>
    </source>
</reference>
<feature type="transmembrane region" description="Helical" evidence="1">
    <location>
        <begin position="66"/>
        <end position="86"/>
    </location>
</feature>
<keyword evidence="1" id="KW-1133">Transmembrane helix</keyword>
<dbReference type="EMBL" id="CP073346">
    <property type="protein sequence ID" value="UTW09187.1"/>
    <property type="molecule type" value="Genomic_DNA"/>
</dbReference>
<proteinExistence type="predicted"/>
<dbReference type="Proteomes" id="UP001059672">
    <property type="component" value="Chromosome"/>
</dbReference>
<feature type="transmembrane region" description="Helical" evidence="1">
    <location>
        <begin position="106"/>
        <end position="127"/>
    </location>
</feature>
<evidence type="ECO:0000313" key="3">
    <source>
        <dbReference type="Proteomes" id="UP001059672"/>
    </source>
</evidence>
<sequence>MDFTIITALFEQKTTMEFMRLGIVYAHLIACCVAIGMVLTSDFAMIKELFKGGKSHLQDSQHMESLQKSVSAALAVLWVSGVAIIWLDINANGLSYLLNPKLQAKITIVMLLTFNGMLLHGLVLPALQKAGSLLKLNFSMRMFALFAGALSGVSWFYAAMLGVGRPLSWKYSLTEILAAYPVMIVGGFAAMVLLTQWAMKREAREEQGNLAFVPAVRNPALAAG</sequence>
<feature type="transmembrane region" description="Helical" evidence="1">
    <location>
        <begin position="23"/>
        <end position="45"/>
    </location>
</feature>
<dbReference type="RefSeq" id="WP_255839861.1">
    <property type="nucleotide sequence ID" value="NZ_CP073346.1"/>
</dbReference>
<keyword evidence="1" id="KW-0812">Transmembrane</keyword>
<feature type="transmembrane region" description="Helical" evidence="1">
    <location>
        <begin position="139"/>
        <end position="158"/>
    </location>
</feature>
<evidence type="ECO:0000313" key="2">
    <source>
        <dbReference type="EMBL" id="UTW09187.1"/>
    </source>
</evidence>
<accession>A0ABY5HBH7</accession>
<gene>
    <name evidence="2" type="ORF">KDW96_07740</name>
</gene>
<keyword evidence="1" id="KW-0472">Membrane</keyword>
<organism evidence="2 3">
    <name type="scientific">Pseudomonas benzenivorans</name>
    <dbReference type="NCBI Taxonomy" id="556533"/>
    <lineage>
        <taxon>Bacteria</taxon>
        <taxon>Pseudomonadati</taxon>
        <taxon>Pseudomonadota</taxon>
        <taxon>Gammaproteobacteria</taxon>
        <taxon>Pseudomonadales</taxon>
        <taxon>Pseudomonadaceae</taxon>
        <taxon>Pseudomonas</taxon>
    </lineage>
</organism>
<feature type="transmembrane region" description="Helical" evidence="1">
    <location>
        <begin position="178"/>
        <end position="199"/>
    </location>
</feature>
<name>A0ABY5HBH7_9PSED</name>